<dbReference type="Proteomes" id="UP000618319">
    <property type="component" value="Unassembled WGS sequence"/>
</dbReference>
<protein>
    <recommendedName>
        <fullName evidence="1">HTH cro/C1-type domain-containing protein</fullName>
    </recommendedName>
</protein>
<dbReference type="Pfam" id="PF13443">
    <property type="entry name" value="HTH_26"/>
    <property type="match status" value="1"/>
</dbReference>
<keyword evidence="3" id="KW-1185">Reference proteome</keyword>
<accession>A0ABR9T3T3</accession>
<gene>
    <name evidence="2" type="ORF">C4F40_04295</name>
</gene>
<evidence type="ECO:0000313" key="2">
    <source>
        <dbReference type="EMBL" id="MBE8719950.1"/>
    </source>
</evidence>
<dbReference type="InterPro" id="IPR001387">
    <property type="entry name" value="Cro/C1-type_HTH"/>
</dbReference>
<proteinExistence type="predicted"/>
<evidence type="ECO:0000259" key="1">
    <source>
        <dbReference type="Pfam" id="PF13443"/>
    </source>
</evidence>
<comment type="caution">
    <text evidence="2">The sequence shown here is derived from an EMBL/GenBank/DDBJ whole genome shotgun (WGS) entry which is preliminary data.</text>
</comment>
<dbReference type="EMBL" id="PSKQ01000017">
    <property type="protein sequence ID" value="MBE8719950.1"/>
    <property type="molecule type" value="Genomic_DNA"/>
</dbReference>
<name>A0ABR9T3T3_9SPHI</name>
<sequence length="93" mass="10932">MNELDSYQKNLVQFLKKKFCSPHKINGEEVSRNEYADKSEISRGTFTRLKKGEGYDVPTSTIFKLCKFEDIKVVDFYMEFDAYLEEKDAEAKK</sequence>
<reference evidence="2 3" key="1">
    <citation type="submission" date="2018-02" db="EMBL/GenBank/DDBJ databases">
        <title>Sphingobacterium KA21.</title>
        <authorList>
            <person name="Vasarhelyi B.M."/>
            <person name="Deshmukh S."/>
            <person name="Balint B."/>
            <person name="Kukolya J."/>
        </authorList>
    </citation>
    <scope>NUCLEOTIDE SEQUENCE [LARGE SCALE GENOMIC DNA]</scope>
    <source>
        <strain evidence="2 3">Ka21</strain>
    </source>
</reference>
<feature type="domain" description="HTH cro/C1-type" evidence="1">
    <location>
        <begin position="28"/>
        <end position="75"/>
    </location>
</feature>
<organism evidence="2 3">
    <name type="scientific">Sphingobacterium pedocola</name>
    <dbReference type="NCBI Taxonomy" id="2082722"/>
    <lineage>
        <taxon>Bacteria</taxon>
        <taxon>Pseudomonadati</taxon>
        <taxon>Bacteroidota</taxon>
        <taxon>Sphingobacteriia</taxon>
        <taxon>Sphingobacteriales</taxon>
        <taxon>Sphingobacteriaceae</taxon>
        <taxon>Sphingobacterium</taxon>
    </lineage>
</organism>
<dbReference type="RefSeq" id="WP_196937647.1">
    <property type="nucleotide sequence ID" value="NZ_MU158689.1"/>
</dbReference>
<evidence type="ECO:0000313" key="3">
    <source>
        <dbReference type="Proteomes" id="UP000618319"/>
    </source>
</evidence>